<dbReference type="Pfam" id="PF01668">
    <property type="entry name" value="SmpB"/>
    <property type="match status" value="1"/>
</dbReference>
<dbReference type="NCBIfam" id="NF003843">
    <property type="entry name" value="PRK05422.1"/>
    <property type="match status" value="1"/>
</dbReference>
<dbReference type="PANTHER" id="PTHR30308">
    <property type="entry name" value="TMRNA-BINDING COMPONENT OF TRANS-TRANSLATION TAGGING COMPLEX"/>
    <property type="match status" value="1"/>
</dbReference>
<dbReference type="GO" id="GO:0070930">
    <property type="term" value="P:trans-translation-dependent protein tagging"/>
    <property type="evidence" value="ECO:0007669"/>
    <property type="project" value="TreeGrafter"/>
</dbReference>
<gene>
    <name evidence="3" type="ORF">METZ01_LOCUS12529</name>
</gene>
<reference evidence="3" key="1">
    <citation type="submission" date="2018-05" db="EMBL/GenBank/DDBJ databases">
        <authorList>
            <person name="Lanie J.A."/>
            <person name="Ng W.-L."/>
            <person name="Kazmierczak K.M."/>
            <person name="Andrzejewski T.M."/>
            <person name="Davidsen T.M."/>
            <person name="Wayne K.J."/>
            <person name="Tettelin H."/>
            <person name="Glass J.I."/>
            <person name="Rusch D."/>
            <person name="Podicherti R."/>
            <person name="Tsui H.-C.T."/>
            <person name="Winkler M.E."/>
        </authorList>
    </citation>
    <scope>NUCLEOTIDE SEQUENCE</scope>
</reference>
<dbReference type="AlphaFoldDB" id="A0A381NYH3"/>
<accession>A0A381NYH3</accession>
<dbReference type="EMBL" id="UINC01000692">
    <property type="protein sequence ID" value="SUZ59675.1"/>
    <property type="molecule type" value="Genomic_DNA"/>
</dbReference>
<dbReference type="PROSITE" id="PS01317">
    <property type="entry name" value="SSRP"/>
    <property type="match status" value="1"/>
</dbReference>
<evidence type="ECO:0008006" key="4">
    <source>
        <dbReference type="Google" id="ProtNLM"/>
    </source>
</evidence>
<dbReference type="InterPro" id="IPR000037">
    <property type="entry name" value="SsrA-bd_prot"/>
</dbReference>
<evidence type="ECO:0000313" key="3">
    <source>
        <dbReference type="EMBL" id="SUZ59675.1"/>
    </source>
</evidence>
<sequence>MERILVAKNKKAFYNYHIIDRYEAGLVLSGSEVKSMREGKMNLGEAYVLVRGSEVVLIGSHISSYSNTGYKGHDPKSDRKLLLKKKEISKLKQSTSQKGLTAVPLEVYFNSKGWAKLLIGTAKGKRLHDKKEALKERDIRRETEREVARNK</sequence>
<name>A0A381NYH3_9ZZZZ</name>
<dbReference type="InterPro" id="IPR020081">
    <property type="entry name" value="SsrA-bd_prot_CS"/>
</dbReference>
<dbReference type="CDD" id="cd09294">
    <property type="entry name" value="SmpB"/>
    <property type="match status" value="1"/>
</dbReference>
<keyword evidence="1" id="KW-0963">Cytoplasm</keyword>
<dbReference type="Gene3D" id="2.40.280.10">
    <property type="match status" value="1"/>
</dbReference>
<dbReference type="SUPFAM" id="SSF74982">
    <property type="entry name" value="Small protein B (SmpB)"/>
    <property type="match status" value="1"/>
</dbReference>
<proteinExistence type="inferred from homology"/>
<dbReference type="HAMAP" id="MF_00023">
    <property type="entry name" value="SmpB"/>
    <property type="match status" value="1"/>
</dbReference>
<dbReference type="PANTHER" id="PTHR30308:SF2">
    <property type="entry name" value="SSRA-BINDING PROTEIN"/>
    <property type="match status" value="1"/>
</dbReference>
<dbReference type="InterPro" id="IPR023620">
    <property type="entry name" value="SmpB"/>
</dbReference>
<evidence type="ECO:0000256" key="1">
    <source>
        <dbReference type="ARBA" id="ARBA00022490"/>
    </source>
</evidence>
<evidence type="ECO:0000256" key="2">
    <source>
        <dbReference type="ARBA" id="ARBA00022884"/>
    </source>
</evidence>
<dbReference type="GO" id="GO:0005829">
    <property type="term" value="C:cytosol"/>
    <property type="evidence" value="ECO:0007669"/>
    <property type="project" value="TreeGrafter"/>
</dbReference>
<protein>
    <recommendedName>
        <fullName evidence="4">SsrA-binding protein</fullName>
    </recommendedName>
</protein>
<keyword evidence="2" id="KW-0694">RNA-binding</keyword>
<organism evidence="3">
    <name type="scientific">marine metagenome</name>
    <dbReference type="NCBI Taxonomy" id="408172"/>
    <lineage>
        <taxon>unclassified sequences</taxon>
        <taxon>metagenomes</taxon>
        <taxon>ecological metagenomes</taxon>
    </lineage>
</organism>
<dbReference type="NCBIfam" id="TIGR00086">
    <property type="entry name" value="smpB"/>
    <property type="match status" value="1"/>
</dbReference>
<dbReference type="GO" id="GO:0003723">
    <property type="term" value="F:RNA binding"/>
    <property type="evidence" value="ECO:0007669"/>
    <property type="project" value="UniProtKB-KW"/>
</dbReference>